<dbReference type="GO" id="GO:0003700">
    <property type="term" value="F:DNA-binding transcription factor activity"/>
    <property type="evidence" value="ECO:0007669"/>
    <property type="project" value="InterPro"/>
</dbReference>
<proteinExistence type="predicted"/>
<sequence length="145" mass="16820">MKGKQGLFIGELSRQVGISTQTIRYYERLGLLNQPKRTESQYRVYSDEDAERLQFIQKAKRFGLSLDEIKKLIDISAEGVPPCGSLKTMVKQHIDELERRIQELIAFQLELVKRYEQIEVWLPDSPAVPNDTTYNGKICKFIERG</sequence>
<reference evidence="5 6" key="1">
    <citation type="journal article" date="2015" name="Genome Announc.">
        <title>Draft Genome Sequence of Cyanobacterium Hassallia byssoidea Strain VB512170, Isolated from Monuments in India.</title>
        <authorList>
            <person name="Singh D."/>
            <person name="Chandrababunaidu M.M."/>
            <person name="Panda A."/>
            <person name="Sen D."/>
            <person name="Bhattacharyya S."/>
            <person name="Adhikary S.P."/>
            <person name="Tripathy S."/>
        </authorList>
    </citation>
    <scope>NUCLEOTIDE SEQUENCE [LARGE SCALE GENOMIC DNA]</scope>
    <source>
        <strain evidence="5 6">VB512170</strain>
    </source>
</reference>
<dbReference type="PANTHER" id="PTHR30204">
    <property type="entry name" value="REDOX-CYCLING DRUG-SENSING TRANSCRIPTIONAL ACTIVATOR SOXR"/>
    <property type="match status" value="1"/>
</dbReference>
<keyword evidence="1" id="KW-0805">Transcription regulation</keyword>
<dbReference type="PANTHER" id="PTHR30204:SF94">
    <property type="entry name" value="HEAVY METAL-DEPENDENT TRANSCRIPTIONAL REGULATOR HI_0293-RELATED"/>
    <property type="match status" value="1"/>
</dbReference>
<dbReference type="Proteomes" id="UP000031549">
    <property type="component" value="Unassembled WGS sequence"/>
</dbReference>
<evidence type="ECO:0000256" key="3">
    <source>
        <dbReference type="ARBA" id="ARBA00023163"/>
    </source>
</evidence>
<keyword evidence="3" id="KW-0804">Transcription</keyword>
<evidence type="ECO:0000313" key="6">
    <source>
        <dbReference type="Proteomes" id="UP000031549"/>
    </source>
</evidence>
<comment type="caution">
    <text evidence="5">The sequence shown here is derived from an EMBL/GenBank/DDBJ whole genome shotgun (WGS) entry which is preliminary data.</text>
</comment>
<name>A0A846H5C9_9CYAN</name>
<dbReference type="SMART" id="SM00422">
    <property type="entry name" value="HTH_MERR"/>
    <property type="match status" value="1"/>
</dbReference>
<evidence type="ECO:0000313" key="5">
    <source>
        <dbReference type="EMBL" id="NEU71800.1"/>
    </source>
</evidence>
<feature type="domain" description="HTH merR-type" evidence="4">
    <location>
        <begin position="6"/>
        <end position="75"/>
    </location>
</feature>
<evidence type="ECO:0000259" key="4">
    <source>
        <dbReference type="PROSITE" id="PS50937"/>
    </source>
</evidence>
<dbReference type="PRINTS" id="PR00040">
    <property type="entry name" value="HTHMERR"/>
</dbReference>
<dbReference type="InterPro" id="IPR009061">
    <property type="entry name" value="DNA-bd_dom_put_sf"/>
</dbReference>
<dbReference type="GO" id="GO:0003677">
    <property type="term" value="F:DNA binding"/>
    <property type="evidence" value="ECO:0007669"/>
    <property type="project" value="UniProtKB-KW"/>
</dbReference>
<dbReference type="Gene3D" id="1.10.1660.10">
    <property type="match status" value="1"/>
</dbReference>
<protein>
    <submittedName>
        <fullName evidence="5">Heavy metal-responsive transcriptional regulator</fullName>
    </submittedName>
</protein>
<dbReference type="CDD" id="cd04770">
    <property type="entry name" value="HTH_HMRTR"/>
    <property type="match status" value="1"/>
</dbReference>
<dbReference type="InterPro" id="IPR047057">
    <property type="entry name" value="MerR_fam"/>
</dbReference>
<dbReference type="EMBL" id="JTCM02000005">
    <property type="protein sequence ID" value="NEU71800.1"/>
    <property type="molecule type" value="Genomic_DNA"/>
</dbReference>
<evidence type="ECO:0000256" key="1">
    <source>
        <dbReference type="ARBA" id="ARBA00023015"/>
    </source>
</evidence>
<gene>
    <name evidence="5" type="ORF">PI95_004205</name>
</gene>
<dbReference type="InterPro" id="IPR000551">
    <property type="entry name" value="MerR-type_HTH_dom"/>
</dbReference>
<accession>A0A846H5C9</accession>
<dbReference type="PROSITE" id="PS00552">
    <property type="entry name" value="HTH_MERR_1"/>
    <property type="match status" value="1"/>
</dbReference>
<dbReference type="RefSeq" id="WP_039744691.1">
    <property type="nucleotide sequence ID" value="NZ_JTCM02000005.1"/>
</dbReference>
<keyword evidence="6" id="KW-1185">Reference proteome</keyword>
<keyword evidence="2" id="KW-0238">DNA-binding</keyword>
<organism evidence="5 6">
    <name type="scientific">Hassallia byssoidea VB512170</name>
    <dbReference type="NCBI Taxonomy" id="1304833"/>
    <lineage>
        <taxon>Bacteria</taxon>
        <taxon>Bacillati</taxon>
        <taxon>Cyanobacteriota</taxon>
        <taxon>Cyanophyceae</taxon>
        <taxon>Nostocales</taxon>
        <taxon>Tolypothrichaceae</taxon>
        <taxon>Hassallia</taxon>
    </lineage>
</organism>
<dbReference type="AlphaFoldDB" id="A0A846H5C9"/>
<dbReference type="Pfam" id="PF13411">
    <property type="entry name" value="MerR_1"/>
    <property type="match status" value="1"/>
</dbReference>
<dbReference type="PROSITE" id="PS50937">
    <property type="entry name" value="HTH_MERR_2"/>
    <property type="match status" value="1"/>
</dbReference>
<dbReference type="SUPFAM" id="SSF46955">
    <property type="entry name" value="Putative DNA-binding domain"/>
    <property type="match status" value="1"/>
</dbReference>
<evidence type="ECO:0000256" key="2">
    <source>
        <dbReference type="ARBA" id="ARBA00023125"/>
    </source>
</evidence>